<feature type="domain" description="NADP-dependent oxidoreductase" evidence="2">
    <location>
        <begin position="21"/>
        <end position="310"/>
    </location>
</feature>
<dbReference type="InterPro" id="IPR020471">
    <property type="entry name" value="AKR"/>
</dbReference>
<gene>
    <name evidence="3" type="primary">iolS</name>
    <name evidence="3" type="ORF">GCM10010969_08240</name>
</gene>
<dbReference type="Gene3D" id="3.20.20.100">
    <property type="entry name" value="NADP-dependent oxidoreductase domain"/>
    <property type="match status" value="1"/>
</dbReference>
<comment type="caution">
    <text evidence="3">The sequence shown here is derived from an EMBL/GenBank/DDBJ whole genome shotgun (WGS) entry which is preliminary data.</text>
</comment>
<dbReference type="PROSITE" id="PS00062">
    <property type="entry name" value="ALDOKETO_REDUCTASE_2"/>
    <property type="match status" value="1"/>
</dbReference>
<protein>
    <submittedName>
        <fullName evidence="3">Protein IolS</fullName>
    </submittedName>
</protein>
<reference evidence="4" key="1">
    <citation type="journal article" date="2019" name="Int. J. Syst. Evol. Microbiol.">
        <title>The Global Catalogue of Microorganisms (GCM) 10K type strain sequencing project: providing services to taxonomists for standard genome sequencing and annotation.</title>
        <authorList>
            <consortium name="The Broad Institute Genomics Platform"/>
            <consortium name="The Broad Institute Genome Sequencing Center for Infectious Disease"/>
            <person name="Wu L."/>
            <person name="Ma J."/>
        </authorList>
    </citation>
    <scope>NUCLEOTIDE SEQUENCE [LARGE SCALE GENOMIC DNA]</scope>
    <source>
        <strain evidence="4">CGMCC 1.6964</strain>
    </source>
</reference>
<dbReference type="Pfam" id="PF00248">
    <property type="entry name" value="Aldo_ket_red"/>
    <property type="match status" value="1"/>
</dbReference>
<dbReference type="CDD" id="cd19083">
    <property type="entry name" value="AKR_AKR11A1_11D1"/>
    <property type="match status" value="1"/>
</dbReference>
<dbReference type="InterPro" id="IPR023210">
    <property type="entry name" value="NADP_OxRdtase_dom"/>
</dbReference>
<evidence type="ECO:0000313" key="3">
    <source>
        <dbReference type="EMBL" id="GGN93960.1"/>
    </source>
</evidence>
<accession>A0ABQ2KUR7</accession>
<evidence type="ECO:0000256" key="1">
    <source>
        <dbReference type="ARBA" id="ARBA00023002"/>
    </source>
</evidence>
<name>A0ABQ2KUR7_9BACL</name>
<evidence type="ECO:0000313" key="4">
    <source>
        <dbReference type="Proteomes" id="UP000606653"/>
    </source>
</evidence>
<dbReference type="SUPFAM" id="SSF51430">
    <property type="entry name" value="NAD(P)-linked oxidoreductase"/>
    <property type="match status" value="1"/>
</dbReference>
<sequence length="315" mass="34505">MTNAASEKVTLGKSGLKVTPVGLGTNAVGGHNLFPNLDEEAGKASVRTALNSGINFLDTAFIYGPGRSEELIGEVLKEYGRRDEIVIATKGGHKFVGEDVVLDNSPAFLRESVEASLKRLGTDYIDLYYIHFPDESTPKDEAVGELAKLKQEGKIRSIGVSNFSMDQLREANRDGHVDVFQGEYNLFKRGAEAELLPYAKENGISFVPYFPLASGLLTGKYSAGDKLDESKLKDPMFQGETFKRNVEKVNRLREIAGVQGASIANIVLAWYLTQDAIDAVIPGAKNDDQVAANLKTLDVKLTPEQIEQIDFLFRD</sequence>
<dbReference type="EMBL" id="BMLN01000002">
    <property type="protein sequence ID" value="GGN93960.1"/>
    <property type="molecule type" value="Genomic_DNA"/>
</dbReference>
<keyword evidence="4" id="KW-1185">Reference proteome</keyword>
<dbReference type="Proteomes" id="UP000606653">
    <property type="component" value="Unassembled WGS sequence"/>
</dbReference>
<dbReference type="PANTHER" id="PTHR43364:SF4">
    <property type="entry name" value="NAD(P)-LINKED OXIDOREDUCTASE SUPERFAMILY PROTEIN"/>
    <property type="match status" value="1"/>
</dbReference>
<dbReference type="PANTHER" id="PTHR43364">
    <property type="entry name" value="NADH-SPECIFIC METHYLGLYOXAL REDUCTASE-RELATED"/>
    <property type="match status" value="1"/>
</dbReference>
<keyword evidence="1" id="KW-0560">Oxidoreductase</keyword>
<evidence type="ECO:0000259" key="2">
    <source>
        <dbReference type="Pfam" id="PF00248"/>
    </source>
</evidence>
<dbReference type="InterPro" id="IPR036812">
    <property type="entry name" value="NAD(P)_OxRdtase_dom_sf"/>
</dbReference>
<proteinExistence type="predicted"/>
<dbReference type="RefSeq" id="WP_018976924.1">
    <property type="nucleotide sequence ID" value="NZ_BMLN01000002.1"/>
</dbReference>
<dbReference type="InterPro" id="IPR050523">
    <property type="entry name" value="AKR_Detox_Biosynth"/>
</dbReference>
<organism evidence="3 4">
    <name type="scientific">Saccharibacillus kuerlensis</name>
    <dbReference type="NCBI Taxonomy" id="459527"/>
    <lineage>
        <taxon>Bacteria</taxon>
        <taxon>Bacillati</taxon>
        <taxon>Bacillota</taxon>
        <taxon>Bacilli</taxon>
        <taxon>Bacillales</taxon>
        <taxon>Paenibacillaceae</taxon>
        <taxon>Saccharibacillus</taxon>
    </lineage>
</organism>
<dbReference type="InterPro" id="IPR018170">
    <property type="entry name" value="Aldo/ket_reductase_CS"/>
</dbReference>
<dbReference type="PRINTS" id="PR00069">
    <property type="entry name" value="ALDKETRDTASE"/>
</dbReference>